<sequence>MRFTDIFIQKPVLATVVSLFILLFGVRAVFDLNVRQFPEVQNAVVTVSTAYIGADADLVQGFITTPMEREVAEAEGIDYLVSTSRAGISIVEAHLELDYDPNVALTQIAAQVDKIRSDLPAEAEDSVVDLSVGQDVAAMYMSFYSERLSNNQTTDYLIREVQPELATINGVQRAEILGAQSFAMRAWLDADRMAAFGVTGRDVREALERNNVLSAVGQTRGSMVGLDLTADTDLSRPEEFEQLILFETDGDLVRLGDVAEVELGSENYDTSVRFNGEAATFVGIEMAPDANALDVIAEVRDVFDERILPRLPSGLEGEIVYDSTDYIQSAIDEVLVTIGLALGIVLVVIYLFLGSLRSVIIPAVAVPLSLVGTFMLMLLMGFSLNLLTLLAMVLAIGIVVDDAIIMLENISRHIEEGMSRMDAAIQGARELAWPIVAMSTTLVAVFLPLGFIGGLTGTLFIEFAFTLAATVVISGIVAITLSPMMCSKILRDGATEKRGRIEGWLDARFDSLQQRYRRRLHGALNDRFTIAVFGAIVLVSCYFLFVTSQSELEPPEDQGFAFSIMEGDAYMGLDWLERNTELTDRFFDEIPELDNIFIVNGFGGGPGIAGAGNQALGGFVLAPWDQRDRDTETILQEELQPRLDRIPALEVFAIQPPQLPTPGDGAPVSVVLGSTGSFEELEQFASEIMQRAMATGRFIFMDSDLDFDQPQVDLKIDRERAAQLGIDMATLNADLATMLSGGFAGRFAMENRSYRVIPQVQRSERLNPEQLEELFTRTRDGEPIPLSSIVTLEETVTPRSLKRFQQLNAVTLSGVPRPGVTLGEALDIVDEIAADVLPPDVSVDYAGQSRQLKAEGSELVVTFFFALLVIFLVLAAQFESFRDPLIILTTVPMSIAGALIFISLGLTSLNIYTQVGLLTLIGLIAKHGILIVEFANQLQRQGRTLREAIEEASALRLRPILMTTTATVVAMVPLLMAAGAGAGSRFAMGLVIASGMAIGTLFTLFVVPAIYLYLARDHHAAGDGAPATAATS</sequence>
<dbReference type="AlphaFoldDB" id="A0A0G3G2X7"/>
<keyword evidence="7 8" id="KW-0472">Membrane</keyword>
<dbReference type="OrthoDB" id="9758297at2"/>
<dbReference type="PANTHER" id="PTHR32063">
    <property type="match status" value="1"/>
</dbReference>
<dbReference type="InterPro" id="IPR027463">
    <property type="entry name" value="AcrB_DN_DC_subdom"/>
</dbReference>
<evidence type="ECO:0000313" key="10">
    <source>
        <dbReference type="Proteomes" id="UP000064201"/>
    </source>
</evidence>
<name>A0A0G3G2X7_9GAMM</name>
<feature type="transmembrane region" description="Helical" evidence="8">
    <location>
        <begin position="524"/>
        <end position="545"/>
    </location>
</feature>
<feature type="transmembrane region" description="Helical" evidence="8">
    <location>
        <begin position="360"/>
        <end position="380"/>
    </location>
</feature>
<evidence type="ECO:0000256" key="6">
    <source>
        <dbReference type="ARBA" id="ARBA00022989"/>
    </source>
</evidence>
<feature type="transmembrane region" description="Helical" evidence="8">
    <location>
        <begin position="386"/>
        <end position="410"/>
    </location>
</feature>
<dbReference type="Gene3D" id="3.30.70.1440">
    <property type="entry name" value="Multidrug efflux transporter AcrB pore domain"/>
    <property type="match status" value="1"/>
</dbReference>
<feature type="transmembrane region" description="Helical" evidence="8">
    <location>
        <begin position="859"/>
        <end position="878"/>
    </location>
</feature>
<dbReference type="PRINTS" id="PR00702">
    <property type="entry name" value="ACRIFLAVINRP"/>
</dbReference>
<keyword evidence="5 8" id="KW-0812">Transmembrane</keyword>
<keyword evidence="4" id="KW-0997">Cell inner membrane</keyword>
<dbReference type="SUPFAM" id="SSF82866">
    <property type="entry name" value="Multidrug efflux transporter AcrB transmembrane domain"/>
    <property type="match status" value="2"/>
</dbReference>
<dbReference type="PANTHER" id="PTHR32063:SF14">
    <property type="entry name" value="BLL4319 PROTEIN"/>
    <property type="match status" value="1"/>
</dbReference>
<dbReference type="Gene3D" id="3.30.70.1320">
    <property type="entry name" value="Multidrug efflux transporter AcrB pore domain like"/>
    <property type="match status" value="1"/>
</dbReference>
<keyword evidence="6 8" id="KW-1133">Transmembrane helix</keyword>
<feature type="transmembrane region" description="Helical" evidence="8">
    <location>
        <begin position="885"/>
        <end position="905"/>
    </location>
</feature>
<dbReference type="Proteomes" id="UP000064201">
    <property type="component" value="Chromosome"/>
</dbReference>
<dbReference type="InterPro" id="IPR001036">
    <property type="entry name" value="Acrflvin-R"/>
</dbReference>
<proteinExistence type="predicted"/>
<evidence type="ECO:0000256" key="5">
    <source>
        <dbReference type="ARBA" id="ARBA00022692"/>
    </source>
</evidence>
<dbReference type="Gene3D" id="3.30.2090.10">
    <property type="entry name" value="Multidrug efflux transporter AcrB TolC docking domain, DN and DC subdomains"/>
    <property type="match status" value="2"/>
</dbReference>
<feature type="transmembrane region" description="Helical" evidence="8">
    <location>
        <begin position="986"/>
        <end position="1014"/>
    </location>
</feature>
<evidence type="ECO:0000256" key="1">
    <source>
        <dbReference type="ARBA" id="ARBA00004429"/>
    </source>
</evidence>
<dbReference type="PATRIC" id="fig|106634.4.peg.1944"/>
<dbReference type="GO" id="GO:0042910">
    <property type="term" value="F:xenobiotic transmembrane transporter activity"/>
    <property type="evidence" value="ECO:0007669"/>
    <property type="project" value="TreeGrafter"/>
</dbReference>
<dbReference type="SUPFAM" id="SSF82693">
    <property type="entry name" value="Multidrug efflux transporter AcrB pore domain, PN1, PN2, PC1 and PC2 subdomains"/>
    <property type="match status" value="3"/>
</dbReference>
<dbReference type="Gene3D" id="3.30.70.1430">
    <property type="entry name" value="Multidrug efflux transporter AcrB pore domain"/>
    <property type="match status" value="2"/>
</dbReference>
<feature type="transmembrane region" description="Helical" evidence="8">
    <location>
        <begin position="957"/>
        <end position="980"/>
    </location>
</feature>
<keyword evidence="10" id="KW-1185">Reference proteome</keyword>
<dbReference type="EMBL" id="CP011367">
    <property type="protein sequence ID" value="AKJ95575.1"/>
    <property type="molecule type" value="Genomic_DNA"/>
</dbReference>
<feature type="transmembrane region" description="Helical" evidence="8">
    <location>
        <begin position="459"/>
        <end position="481"/>
    </location>
</feature>
<comment type="subcellular location">
    <subcellularLocation>
        <location evidence="1">Cell inner membrane</location>
        <topology evidence="1">Multi-pass membrane protein</topology>
    </subcellularLocation>
</comment>
<evidence type="ECO:0000256" key="3">
    <source>
        <dbReference type="ARBA" id="ARBA00022475"/>
    </source>
</evidence>
<dbReference type="FunFam" id="1.20.1640.10:FF:000001">
    <property type="entry name" value="Efflux pump membrane transporter"/>
    <property type="match status" value="1"/>
</dbReference>
<reference evidence="9 10" key="1">
    <citation type="submission" date="2015-04" db="EMBL/GenBank/DDBJ databases">
        <title>Complete Sequence for the Genome of the Thioalkalivibrio versutus D301.</title>
        <authorList>
            <person name="Mu T."/>
            <person name="Zhou J."/>
            <person name="Xu X."/>
        </authorList>
    </citation>
    <scope>NUCLEOTIDE SEQUENCE [LARGE SCALE GENOMIC DNA]</scope>
    <source>
        <strain evidence="9 10">D301</strain>
    </source>
</reference>
<feature type="transmembrane region" description="Helical" evidence="8">
    <location>
        <begin position="431"/>
        <end position="453"/>
    </location>
</feature>
<protein>
    <submittedName>
        <fullName evidence="9">Acriflavine resistance protein B</fullName>
    </submittedName>
</protein>
<organism evidence="9 10">
    <name type="scientific">Thioalkalivibrio versutus</name>
    <dbReference type="NCBI Taxonomy" id="106634"/>
    <lineage>
        <taxon>Bacteria</taxon>
        <taxon>Pseudomonadati</taxon>
        <taxon>Pseudomonadota</taxon>
        <taxon>Gammaproteobacteria</taxon>
        <taxon>Chromatiales</taxon>
        <taxon>Ectothiorhodospiraceae</taxon>
        <taxon>Thioalkalivibrio</taxon>
    </lineage>
</organism>
<dbReference type="STRING" id="106634.TVD_09490"/>
<gene>
    <name evidence="9" type="ORF">TVD_09490</name>
</gene>
<evidence type="ECO:0000313" key="9">
    <source>
        <dbReference type="EMBL" id="AKJ95575.1"/>
    </source>
</evidence>
<evidence type="ECO:0000256" key="8">
    <source>
        <dbReference type="SAM" id="Phobius"/>
    </source>
</evidence>
<dbReference type="SUPFAM" id="SSF82714">
    <property type="entry name" value="Multidrug efflux transporter AcrB TolC docking domain, DN and DC subdomains"/>
    <property type="match status" value="2"/>
</dbReference>
<evidence type="ECO:0000256" key="4">
    <source>
        <dbReference type="ARBA" id="ARBA00022519"/>
    </source>
</evidence>
<dbReference type="GO" id="GO:0005886">
    <property type="term" value="C:plasma membrane"/>
    <property type="evidence" value="ECO:0007669"/>
    <property type="project" value="UniProtKB-SubCell"/>
</dbReference>
<keyword evidence="2" id="KW-0813">Transport</keyword>
<feature type="transmembrane region" description="Helical" evidence="8">
    <location>
        <begin position="334"/>
        <end position="353"/>
    </location>
</feature>
<evidence type="ECO:0000256" key="2">
    <source>
        <dbReference type="ARBA" id="ARBA00022448"/>
    </source>
</evidence>
<dbReference type="Pfam" id="PF00873">
    <property type="entry name" value="ACR_tran"/>
    <property type="match status" value="1"/>
</dbReference>
<feature type="transmembrane region" description="Helical" evidence="8">
    <location>
        <begin position="911"/>
        <end position="936"/>
    </location>
</feature>
<accession>A0A0G3G2X7</accession>
<dbReference type="KEGG" id="tvr:TVD_09490"/>
<dbReference type="RefSeq" id="WP_047251472.1">
    <property type="nucleotide sequence ID" value="NZ_CP011367.1"/>
</dbReference>
<keyword evidence="3" id="KW-1003">Cell membrane</keyword>
<evidence type="ECO:0000256" key="7">
    <source>
        <dbReference type="ARBA" id="ARBA00023136"/>
    </source>
</evidence>
<dbReference type="Gene3D" id="1.20.1640.10">
    <property type="entry name" value="Multidrug efflux transporter AcrB transmembrane domain"/>
    <property type="match status" value="2"/>
</dbReference>